<comment type="subcellular location">
    <subcellularLocation>
        <location evidence="2">Autolysosome</location>
    </subcellularLocation>
</comment>
<dbReference type="OrthoDB" id="186462at2759"/>
<dbReference type="GO" id="GO:0006826">
    <property type="term" value="P:iron ion transport"/>
    <property type="evidence" value="ECO:0007669"/>
    <property type="project" value="InterPro"/>
</dbReference>
<dbReference type="InterPro" id="IPR012347">
    <property type="entry name" value="Ferritin-like"/>
</dbReference>
<dbReference type="Gene3D" id="1.20.1260.10">
    <property type="match status" value="1"/>
</dbReference>
<sequence length="190" mass="21595">MLDNHERQICQKYSTMVESALYCLVNIHLQASYTYLFLSCILTVTMWLWKAWKLLQVRQWEMSRSPPKMSRVNPAGHGTYSGPGEEPQLSPLQLHLLGSSCMDPQLCDLLESCFLNKELKLLKKIGDHLNNLSLAPGLGWMNISNRIIASVYNIVHDLEVQRDGITPSEVHVNTPTHHECISNLSSHTLK</sequence>
<dbReference type="GO" id="GO:0044754">
    <property type="term" value="C:autolysosome"/>
    <property type="evidence" value="ECO:0007669"/>
    <property type="project" value="UniProtKB-SubCell"/>
</dbReference>
<dbReference type="InterPro" id="IPR001519">
    <property type="entry name" value="Ferritin"/>
</dbReference>
<dbReference type="SUPFAM" id="SSF47240">
    <property type="entry name" value="Ferritin-like"/>
    <property type="match status" value="1"/>
</dbReference>
<keyword evidence="8" id="KW-1185">Reference proteome</keyword>
<accession>A0A8J5ZP69</accession>
<evidence type="ECO:0000256" key="5">
    <source>
        <dbReference type="SAM" id="MobiDB-lite"/>
    </source>
</evidence>
<name>A0A8J5ZP69_GALPY</name>
<dbReference type="GO" id="GO:0008198">
    <property type="term" value="F:ferrous iron binding"/>
    <property type="evidence" value="ECO:0007669"/>
    <property type="project" value="TreeGrafter"/>
</dbReference>
<keyword evidence="6" id="KW-0812">Transmembrane</keyword>
<evidence type="ECO:0000256" key="1">
    <source>
        <dbReference type="ARBA" id="ARBA00040044"/>
    </source>
</evidence>
<comment type="function">
    <text evidence="3">Stores iron in a soluble, non-toxic, readily available form. Important for iron homeostasis. Iron is taken up in the ferrous form and deposited as ferric hydroxides after oxidation. Also plays a role in delivery of iron to cells. Mediates iron uptake in capsule cells of the developing kidney. Delivery to lysosomes by the cargo receptor NCOA4 for autophagic degradation and release or iron.</text>
</comment>
<evidence type="ECO:0000256" key="3">
    <source>
        <dbReference type="ARBA" id="ARBA00045578"/>
    </source>
</evidence>
<dbReference type="PANTHER" id="PTHR11431">
    <property type="entry name" value="FERRITIN"/>
    <property type="match status" value="1"/>
</dbReference>
<evidence type="ECO:0000313" key="8">
    <source>
        <dbReference type="Proteomes" id="UP000700334"/>
    </source>
</evidence>
<organism evidence="7 8">
    <name type="scientific">Galemys pyrenaicus</name>
    <name type="common">Iberian desman</name>
    <name type="synonym">Pyrenean desman</name>
    <dbReference type="NCBI Taxonomy" id="202257"/>
    <lineage>
        <taxon>Eukaryota</taxon>
        <taxon>Metazoa</taxon>
        <taxon>Chordata</taxon>
        <taxon>Craniata</taxon>
        <taxon>Vertebrata</taxon>
        <taxon>Euteleostomi</taxon>
        <taxon>Mammalia</taxon>
        <taxon>Eutheria</taxon>
        <taxon>Laurasiatheria</taxon>
        <taxon>Eulipotyphla</taxon>
        <taxon>Talpidae</taxon>
        <taxon>Galemys</taxon>
    </lineage>
</organism>
<dbReference type="GO" id="GO:0008199">
    <property type="term" value="F:ferric iron binding"/>
    <property type="evidence" value="ECO:0007669"/>
    <property type="project" value="InterPro"/>
</dbReference>
<comment type="subunit">
    <text evidence="4">Oligomer of 24 subunits. There are two types of subunits: L (light) chain and H (heavy) chain. The major chain can be light or heavy, depending on the species and tissue type. The functional molecule forms a roughly spherical shell with a diameter of 12 nm and contains a central cavity into which the insoluble mineral iron core is deposited. Interacts with NCOA4.</text>
</comment>
<keyword evidence="6" id="KW-1133">Transmembrane helix</keyword>
<reference evidence="7" key="1">
    <citation type="journal article" date="2021" name="Evol. Appl.">
        <title>The genome of the Pyrenean desman and the effects of bottlenecks and inbreeding on the genomic landscape of an endangered species.</title>
        <authorList>
            <person name="Escoda L."/>
            <person name="Castresana J."/>
        </authorList>
    </citation>
    <scope>NUCLEOTIDE SEQUENCE</scope>
    <source>
        <strain evidence="7">IBE-C5619</strain>
    </source>
</reference>
<feature type="transmembrane region" description="Helical" evidence="6">
    <location>
        <begin position="32"/>
        <end position="49"/>
    </location>
</feature>
<feature type="region of interest" description="Disordered" evidence="5">
    <location>
        <begin position="66"/>
        <end position="85"/>
    </location>
</feature>
<dbReference type="InterPro" id="IPR009078">
    <property type="entry name" value="Ferritin-like_SF"/>
</dbReference>
<evidence type="ECO:0000256" key="6">
    <source>
        <dbReference type="SAM" id="Phobius"/>
    </source>
</evidence>
<evidence type="ECO:0000313" key="7">
    <source>
        <dbReference type="EMBL" id="KAG8507903.1"/>
    </source>
</evidence>
<comment type="caution">
    <text evidence="7">The sequence shown here is derived from an EMBL/GenBank/DDBJ whole genome shotgun (WGS) entry which is preliminary data.</text>
</comment>
<dbReference type="Proteomes" id="UP000700334">
    <property type="component" value="Unassembled WGS sequence"/>
</dbReference>
<proteinExistence type="predicted"/>
<dbReference type="AlphaFoldDB" id="A0A8J5ZP69"/>
<dbReference type="GO" id="GO:0006879">
    <property type="term" value="P:intracellular iron ion homeostasis"/>
    <property type="evidence" value="ECO:0007669"/>
    <property type="project" value="InterPro"/>
</dbReference>
<gene>
    <name evidence="7" type="ORF">J0S82_007502</name>
</gene>
<dbReference type="PANTHER" id="PTHR11431:SF47">
    <property type="entry name" value="FERRITIN LIGHT CHAIN"/>
    <property type="match status" value="1"/>
</dbReference>
<dbReference type="EMBL" id="JAGFMF010012074">
    <property type="protein sequence ID" value="KAG8507903.1"/>
    <property type="molecule type" value="Genomic_DNA"/>
</dbReference>
<keyword evidence="6" id="KW-0472">Membrane</keyword>
<protein>
    <recommendedName>
        <fullName evidence="1">Ferritin light chain</fullName>
    </recommendedName>
</protein>
<evidence type="ECO:0000256" key="4">
    <source>
        <dbReference type="ARBA" id="ARBA00047045"/>
    </source>
</evidence>
<evidence type="ECO:0000256" key="2">
    <source>
        <dbReference type="ARBA" id="ARBA00044942"/>
    </source>
</evidence>